<dbReference type="PANTHER" id="PTHR39169:SF1">
    <property type="entry name" value="MONOOXYGENASE YDHR-RELATED"/>
    <property type="match status" value="1"/>
</dbReference>
<organism evidence="1 2">
    <name type="scientific">Vibrio cincinnatiensis DSM 19608</name>
    <dbReference type="NCBI Taxonomy" id="1123491"/>
    <lineage>
        <taxon>Bacteria</taxon>
        <taxon>Pseudomonadati</taxon>
        <taxon>Pseudomonadota</taxon>
        <taxon>Gammaproteobacteria</taxon>
        <taxon>Vibrionales</taxon>
        <taxon>Vibrionaceae</taxon>
        <taxon>Vibrio</taxon>
    </lineage>
</organism>
<dbReference type="NCBIfam" id="NF008333">
    <property type="entry name" value="PRK11118.1"/>
    <property type="match status" value="1"/>
</dbReference>
<dbReference type="InterPro" id="IPR011008">
    <property type="entry name" value="Dimeric_a/b-barrel"/>
</dbReference>
<sequence length="101" mass="11278">MKLLQVDFDFTGPFGEEMATALAELAKSINHEQGVIWKIWTENKQNKIAGGIYLFEDQHSAETYLAMHSARLSAMGITNIRGIIFDVNLPLSQINQAPVTQ</sequence>
<dbReference type="PANTHER" id="PTHR39169">
    <property type="match status" value="1"/>
</dbReference>
<reference evidence="2" key="1">
    <citation type="submission" date="2017-02" db="EMBL/GenBank/DDBJ databases">
        <authorList>
            <person name="Varghese N."/>
            <person name="Submissions S."/>
        </authorList>
    </citation>
    <scope>NUCLEOTIDE SEQUENCE [LARGE SCALE GENOMIC DNA]</scope>
    <source>
        <strain evidence="2">DSM 19608</strain>
    </source>
</reference>
<proteinExistence type="predicted"/>
<dbReference type="Gene3D" id="3.30.70.100">
    <property type="match status" value="1"/>
</dbReference>
<dbReference type="EMBL" id="FUXB01000009">
    <property type="protein sequence ID" value="SJZ97798.1"/>
    <property type="molecule type" value="Genomic_DNA"/>
</dbReference>
<protein>
    <submittedName>
        <fullName evidence="1">Putative mono-oxygenase ydhR</fullName>
    </submittedName>
</protein>
<dbReference type="RefSeq" id="WP_078926343.1">
    <property type="nucleotide sequence ID" value="NZ_FUXB01000009.1"/>
</dbReference>
<dbReference type="GeneID" id="70581570"/>
<dbReference type="AlphaFoldDB" id="A0A1T4Q3M6"/>
<dbReference type="Pfam" id="PF08803">
    <property type="entry name" value="ydhR"/>
    <property type="match status" value="1"/>
</dbReference>
<gene>
    <name evidence="1" type="ORF">SAMN02745782_01959</name>
</gene>
<dbReference type="STRING" id="1123491.SAMN02745782_01959"/>
<accession>A0A1T4Q3M6</accession>
<keyword evidence="2" id="KW-1185">Reference proteome</keyword>
<dbReference type="Proteomes" id="UP000190834">
    <property type="component" value="Unassembled WGS sequence"/>
</dbReference>
<dbReference type="InterPro" id="IPR014910">
    <property type="entry name" value="YdhR"/>
</dbReference>
<evidence type="ECO:0000313" key="2">
    <source>
        <dbReference type="Proteomes" id="UP000190834"/>
    </source>
</evidence>
<evidence type="ECO:0000313" key="1">
    <source>
        <dbReference type="EMBL" id="SJZ97798.1"/>
    </source>
</evidence>
<dbReference type="OrthoDB" id="1440627at2"/>
<dbReference type="SUPFAM" id="SSF54909">
    <property type="entry name" value="Dimeric alpha+beta barrel"/>
    <property type="match status" value="1"/>
</dbReference>
<name>A0A1T4Q3M6_VIBCI</name>